<comment type="caution">
    <text evidence="5">The sequence shown here is derived from an EMBL/GenBank/DDBJ whole genome shotgun (WGS) entry which is preliminary data.</text>
</comment>
<dbReference type="PROSITE" id="PS50158">
    <property type="entry name" value="ZF_CCHC"/>
    <property type="match status" value="2"/>
</dbReference>
<evidence type="ECO:0000259" key="3">
    <source>
        <dbReference type="PROSITE" id="PS50158"/>
    </source>
</evidence>
<dbReference type="PRINTS" id="PR00050">
    <property type="entry name" value="COLDSHOCK"/>
</dbReference>
<dbReference type="Proteomes" id="UP001279734">
    <property type="component" value="Unassembled WGS sequence"/>
</dbReference>
<dbReference type="EMBL" id="BSYO01000002">
    <property type="protein sequence ID" value="GMH00274.1"/>
    <property type="molecule type" value="Genomic_DNA"/>
</dbReference>
<dbReference type="Pfam" id="PF00313">
    <property type="entry name" value="CSD"/>
    <property type="match status" value="1"/>
</dbReference>
<accession>A0AAD3RXJ6</accession>
<gene>
    <name evidence="5" type="ORF">Nepgr_002113</name>
</gene>
<dbReference type="SUPFAM" id="SSF57756">
    <property type="entry name" value="Retrovirus zinc finger-like domains"/>
    <property type="match status" value="2"/>
</dbReference>
<keyword evidence="6" id="KW-1185">Reference proteome</keyword>
<feature type="domain" description="CCHC-type" evidence="3">
    <location>
        <begin position="119"/>
        <end position="132"/>
    </location>
</feature>
<feature type="domain" description="CSD" evidence="4">
    <location>
        <begin position="7"/>
        <end position="73"/>
    </location>
</feature>
<feature type="compositionally biased region" description="Gly residues" evidence="2">
    <location>
        <begin position="143"/>
        <end position="153"/>
    </location>
</feature>
<dbReference type="SUPFAM" id="SSF50249">
    <property type="entry name" value="Nucleic acid-binding proteins"/>
    <property type="match status" value="1"/>
</dbReference>
<dbReference type="InterPro" id="IPR036875">
    <property type="entry name" value="Znf_CCHC_sf"/>
</dbReference>
<dbReference type="InterPro" id="IPR019844">
    <property type="entry name" value="CSD_CS"/>
</dbReference>
<dbReference type="SMART" id="SM00343">
    <property type="entry name" value="ZnF_C2HC"/>
    <property type="match status" value="2"/>
</dbReference>
<dbReference type="PANTHER" id="PTHR46565">
    <property type="entry name" value="COLD SHOCK DOMAIN PROTEIN 2"/>
    <property type="match status" value="1"/>
</dbReference>
<evidence type="ECO:0000256" key="1">
    <source>
        <dbReference type="PROSITE-ProRule" id="PRU00047"/>
    </source>
</evidence>
<dbReference type="CDD" id="cd04458">
    <property type="entry name" value="CSP_CDS"/>
    <property type="match status" value="1"/>
</dbReference>
<organism evidence="5 6">
    <name type="scientific">Nepenthes gracilis</name>
    <name type="common">Slender pitcher plant</name>
    <dbReference type="NCBI Taxonomy" id="150966"/>
    <lineage>
        <taxon>Eukaryota</taxon>
        <taxon>Viridiplantae</taxon>
        <taxon>Streptophyta</taxon>
        <taxon>Embryophyta</taxon>
        <taxon>Tracheophyta</taxon>
        <taxon>Spermatophyta</taxon>
        <taxon>Magnoliopsida</taxon>
        <taxon>eudicotyledons</taxon>
        <taxon>Gunneridae</taxon>
        <taxon>Pentapetalae</taxon>
        <taxon>Caryophyllales</taxon>
        <taxon>Nepenthaceae</taxon>
        <taxon>Nepenthes</taxon>
    </lineage>
</organism>
<dbReference type="Gene3D" id="4.10.60.10">
    <property type="entry name" value="Zinc finger, CCHC-type"/>
    <property type="match status" value="2"/>
</dbReference>
<dbReference type="GO" id="GO:0003676">
    <property type="term" value="F:nucleic acid binding"/>
    <property type="evidence" value="ECO:0007669"/>
    <property type="project" value="InterPro"/>
</dbReference>
<dbReference type="SMART" id="SM00357">
    <property type="entry name" value="CSP"/>
    <property type="match status" value="1"/>
</dbReference>
<dbReference type="GO" id="GO:0008270">
    <property type="term" value="F:zinc ion binding"/>
    <property type="evidence" value="ECO:0007669"/>
    <property type="project" value="UniProtKB-KW"/>
</dbReference>
<keyword evidence="1" id="KW-0862">Zinc</keyword>
<feature type="compositionally biased region" description="Gly residues" evidence="2">
    <location>
        <begin position="175"/>
        <end position="192"/>
    </location>
</feature>
<sequence length="245" mass="24498">MADDGKTLGGSVKWFSASKCYGFITPDDGSEDLFVHQTSIQSDGFRILHEAQRVEFEVEVGDDGRTRAVDVVPLRGSNRSGGGGGRGGGGYGGYRAYRGGGGRGGGSGNSYSGGGEVECYNCGRFGHLARDCYQGGGGRGQAYGGGGGGGGRGVKSYNRGSEGRRAGRYSEGSDGEGYGRGSGGGGGTRGGRYSEGGVLGGYSRGGGGGRGGYYSGGGGGGRGGGACYNCGEEGHFARECPNEQN</sequence>
<dbReference type="PRINTS" id="PR01228">
    <property type="entry name" value="EGGSHELL"/>
</dbReference>
<evidence type="ECO:0000313" key="5">
    <source>
        <dbReference type="EMBL" id="GMH00274.1"/>
    </source>
</evidence>
<dbReference type="PROSITE" id="PS00352">
    <property type="entry name" value="CSD_1"/>
    <property type="match status" value="1"/>
</dbReference>
<dbReference type="PANTHER" id="PTHR46565:SF5">
    <property type="entry name" value="COLD SHOCK PROTEIN 2-LIKE"/>
    <property type="match status" value="1"/>
</dbReference>
<dbReference type="InterPro" id="IPR011129">
    <property type="entry name" value="CSD"/>
</dbReference>
<protein>
    <submittedName>
        <fullName evidence="5">Uncharacterized protein</fullName>
    </submittedName>
</protein>
<name>A0AAD3RXJ6_NEPGR</name>
<dbReference type="AlphaFoldDB" id="A0AAD3RXJ6"/>
<evidence type="ECO:0000313" key="6">
    <source>
        <dbReference type="Proteomes" id="UP001279734"/>
    </source>
</evidence>
<dbReference type="Gene3D" id="2.40.50.140">
    <property type="entry name" value="Nucleic acid-binding proteins"/>
    <property type="match status" value="1"/>
</dbReference>
<proteinExistence type="predicted"/>
<evidence type="ECO:0000259" key="4">
    <source>
        <dbReference type="PROSITE" id="PS51857"/>
    </source>
</evidence>
<evidence type="ECO:0000256" key="2">
    <source>
        <dbReference type="SAM" id="MobiDB-lite"/>
    </source>
</evidence>
<dbReference type="InterPro" id="IPR002059">
    <property type="entry name" value="CSP_DNA-bd"/>
</dbReference>
<feature type="region of interest" description="Disordered" evidence="2">
    <location>
        <begin position="143"/>
        <end position="192"/>
    </location>
</feature>
<reference evidence="5" key="1">
    <citation type="submission" date="2023-05" db="EMBL/GenBank/DDBJ databases">
        <title>Nepenthes gracilis genome sequencing.</title>
        <authorList>
            <person name="Fukushima K."/>
        </authorList>
    </citation>
    <scope>NUCLEOTIDE SEQUENCE</scope>
    <source>
        <strain evidence="5">SING2019-196</strain>
    </source>
</reference>
<keyword evidence="1" id="KW-0479">Metal-binding</keyword>
<dbReference type="InterPro" id="IPR001878">
    <property type="entry name" value="Znf_CCHC"/>
</dbReference>
<dbReference type="Pfam" id="PF00098">
    <property type="entry name" value="zf-CCHC"/>
    <property type="match status" value="2"/>
</dbReference>
<dbReference type="InterPro" id="IPR012340">
    <property type="entry name" value="NA-bd_OB-fold"/>
</dbReference>
<keyword evidence="1" id="KW-0863">Zinc-finger</keyword>
<dbReference type="PROSITE" id="PS51857">
    <property type="entry name" value="CSD_2"/>
    <property type="match status" value="1"/>
</dbReference>
<feature type="domain" description="CCHC-type" evidence="3">
    <location>
        <begin position="227"/>
        <end position="242"/>
    </location>
</feature>